<feature type="transmembrane region" description="Helical" evidence="1">
    <location>
        <begin position="12"/>
        <end position="33"/>
    </location>
</feature>
<keyword evidence="1" id="KW-0472">Membrane</keyword>
<dbReference type="Proteomes" id="UP000291151">
    <property type="component" value="Chromosome"/>
</dbReference>
<evidence type="ECO:0008006" key="4">
    <source>
        <dbReference type="Google" id="ProtNLM"/>
    </source>
</evidence>
<keyword evidence="1" id="KW-0812">Transmembrane</keyword>
<gene>
    <name evidence="2" type="ORF">DKZ56_02165</name>
</gene>
<dbReference type="Pfam" id="PF07441">
    <property type="entry name" value="BofA"/>
    <property type="match status" value="1"/>
</dbReference>
<dbReference type="AlphaFoldDB" id="A0A4P6URU2"/>
<feature type="transmembrane region" description="Helical" evidence="1">
    <location>
        <begin position="45"/>
        <end position="65"/>
    </location>
</feature>
<evidence type="ECO:0000313" key="2">
    <source>
        <dbReference type="EMBL" id="QBK24791.1"/>
    </source>
</evidence>
<keyword evidence="1" id="KW-1133">Transmembrane helix</keyword>
<sequence length="101" mass="11250">MFPMYLNSEGDLMGTYFGLGAICVLLMILLIIMKKIGYGVIIEKIAIFWFRLACSFAFLYIAHITLDGFNIIIPVNFFSAITITVLGFPGVLCIAVLTLFQ</sequence>
<proteinExistence type="predicted"/>
<keyword evidence="3" id="KW-1185">Reference proteome</keyword>
<dbReference type="EMBL" id="CP036528">
    <property type="protein sequence ID" value="QBK24791.1"/>
    <property type="molecule type" value="Genomic_DNA"/>
</dbReference>
<organism evidence="2 3">
    <name type="scientific">Ureibacillus thermophilus</name>
    <dbReference type="NCBI Taxonomy" id="367743"/>
    <lineage>
        <taxon>Bacteria</taxon>
        <taxon>Bacillati</taxon>
        <taxon>Bacillota</taxon>
        <taxon>Bacilli</taxon>
        <taxon>Bacillales</taxon>
        <taxon>Caryophanaceae</taxon>
        <taxon>Ureibacillus</taxon>
    </lineage>
</organism>
<evidence type="ECO:0000313" key="3">
    <source>
        <dbReference type="Proteomes" id="UP000291151"/>
    </source>
</evidence>
<evidence type="ECO:0000256" key="1">
    <source>
        <dbReference type="SAM" id="Phobius"/>
    </source>
</evidence>
<accession>A0A4P6URU2</accession>
<dbReference type="KEGG" id="uth:DKZ56_02165"/>
<name>A0A4P6URU2_9BACL</name>
<protein>
    <recommendedName>
        <fullName evidence="4">Pro-sigmaK processing inhibitor BofA</fullName>
    </recommendedName>
</protein>
<feature type="transmembrane region" description="Helical" evidence="1">
    <location>
        <begin position="77"/>
        <end position="100"/>
    </location>
</feature>
<reference evidence="2 3" key="1">
    <citation type="submission" date="2019-02" db="EMBL/GenBank/DDBJ databases">
        <title>Ureibacillus thermophilus.</title>
        <authorList>
            <person name="Sunny J.S."/>
            <person name="Natarajan A."/>
            <person name="Saleena L.M."/>
        </authorList>
    </citation>
    <scope>NUCLEOTIDE SEQUENCE [LARGE SCALE GENOMIC DNA]</scope>
    <source>
        <strain evidence="2 3">LM102</strain>
    </source>
</reference>
<dbReference type="InterPro" id="IPR010001">
    <property type="entry name" value="BofA"/>
</dbReference>